<feature type="chain" id="PRO_5047484842" description="Lipoprotein" evidence="1">
    <location>
        <begin position="25"/>
        <end position="218"/>
    </location>
</feature>
<evidence type="ECO:0000313" key="2">
    <source>
        <dbReference type="EMBL" id="MBD1397068.1"/>
    </source>
</evidence>
<evidence type="ECO:0000313" key="3">
    <source>
        <dbReference type="Proteomes" id="UP000625551"/>
    </source>
</evidence>
<dbReference type="PROSITE" id="PS51257">
    <property type="entry name" value="PROKAR_LIPOPROTEIN"/>
    <property type="match status" value="1"/>
</dbReference>
<keyword evidence="3" id="KW-1185">Reference proteome</keyword>
<keyword evidence="1" id="KW-0732">Signal</keyword>
<organism evidence="2 3">
    <name type="scientific">Pontibacter aquaedesilientis</name>
    <dbReference type="NCBI Taxonomy" id="2766980"/>
    <lineage>
        <taxon>Bacteria</taxon>
        <taxon>Pseudomonadati</taxon>
        <taxon>Bacteroidota</taxon>
        <taxon>Cytophagia</taxon>
        <taxon>Cytophagales</taxon>
        <taxon>Hymenobacteraceae</taxon>
        <taxon>Pontibacter</taxon>
    </lineage>
</organism>
<evidence type="ECO:0000256" key="1">
    <source>
        <dbReference type="SAM" id="SignalP"/>
    </source>
</evidence>
<proteinExistence type="predicted"/>
<sequence>MKTSFTKTVCLLGLAGLMSGCASSYKPIVPQNINYTAKTESNDVLLEYKYDVLLERGNKKYAKREKKKFVQVAAVKITNNSYETITLGEDSKFLAGNNSFTPLDPTVSHSQLKQGVPIYLLYLLFSNGKLITEETYVNGMKTGEKSFPIGLIVGPGLTLYNMLKAGNANKQFLAEMQQYHISNKQVRPGETVYGLVAVPNSSYNPLYLKTGPDAQVQR</sequence>
<dbReference type="RefSeq" id="WP_191183194.1">
    <property type="nucleotide sequence ID" value="NZ_JACXAJ010000002.1"/>
</dbReference>
<protein>
    <recommendedName>
        <fullName evidence="4">Lipoprotein</fullName>
    </recommendedName>
</protein>
<dbReference type="EMBL" id="JACXAJ010000002">
    <property type="protein sequence ID" value="MBD1397068.1"/>
    <property type="molecule type" value="Genomic_DNA"/>
</dbReference>
<reference evidence="2 3" key="1">
    <citation type="submission" date="2020-09" db="EMBL/GenBank/DDBJ databases">
        <title>Genome sequencing and assembly of Pontibacter sp.</title>
        <authorList>
            <person name="Chhetri G."/>
        </authorList>
    </citation>
    <scope>NUCLEOTIDE SEQUENCE [LARGE SCALE GENOMIC DNA]</scope>
    <source>
        <strain evidence="2 3">JH31</strain>
    </source>
</reference>
<comment type="caution">
    <text evidence="2">The sequence shown here is derived from an EMBL/GenBank/DDBJ whole genome shotgun (WGS) entry which is preliminary data.</text>
</comment>
<name>A0ABR7XFI3_9BACT</name>
<feature type="signal peptide" evidence="1">
    <location>
        <begin position="1"/>
        <end position="24"/>
    </location>
</feature>
<gene>
    <name evidence="2" type="ORF">H9Q13_07810</name>
</gene>
<dbReference type="Proteomes" id="UP000625551">
    <property type="component" value="Unassembled WGS sequence"/>
</dbReference>
<evidence type="ECO:0008006" key="4">
    <source>
        <dbReference type="Google" id="ProtNLM"/>
    </source>
</evidence>
<accession>A0ABR7XFI3</accession>